<dbReference type="OrthoDB" id="527247at2"/>
<reference evidence="2 3" key="1">
    <citation type="submission" date="2016-10" db="EMBL/GenBank/DDBJ databases">
        <title>Description of Gloeomargarita lithophora gen. nov., sp. nov., a thylakoid-bearing basal-branching cyanobacterium with intracellular carbonates, and proposal for Gloeomargaritales ord. nov.</title>
        <authorList>
            <person name="Moreira D."/>
            <person name="Tavera R."/>
            <person name="Benzerara K."/>
            <person name="Skouri-Panet F."/>
            <person name="Couradeau E."/>
            <person name="Gerard E."/>
            <person name="Loussert C."/>
            <person name="Novelo E."/>
            <person name="Zivanovic Y."/>
            <person name="Lopez-Garcia P."/>
        </authorList>
    </citation>
    <scope>NUCLEOTIDE SEQUENCE [LARGE SCALE GENOMIC DNA]</scope>
    <source>
        <strain evidence="2 3">D10</strain>
    </source>
</reference>
<dbReference type="RefSeq" id="WP_071453434.1">
    <property type="nucleotide sequence ID" value="NZ_CP017675.1"/>
</dbReference>
<evidence type="ECO:0000313" key="2">
    <source>
        <dbReference type="EMBL" id="APB32745.1"/>
    </source>
</evidence>
<feature type="domain" description="Pvc16 N-terminal" evidence="1">
    <location>
        <begin position="9"/>
        <end position="197"/>
    </location>
</feature>
<dbReference type="Proteomes" id="UP000180235">
    <property type="component" value="Chromosome"/>
</dbReference>
<dbReference type="KEGG" id="glt:GlitD10_0434"/>
<gene>
    <name evidence="2" type="ORF">GlitD10_0434</name>
</gene>
<evidence type="ECO:0000313" key="3">
    <source>
        <dbReference type="Proteomes" id="UP000180235"/>
    </source>
</evidence>
<dbReference type="Pfam" id="PF14065">
    <property type="entry name" value="Pvc16_N"/>
    <property type="match status" value="1"/>
</dbReference>
<protein>
    <recommendedName>
        <fullName evidence="1">Pvc16 N-terminal domain-containing protein</fullName>
    </recommendedName>
</protein>
<name>A0A1J0AA20_9CYAN</name>
<accession>A0A1J0AA20</accession>
<organism evidence="2 3">
    <name type="scientific">Gloeomargarita lithophora Alchichica-D10</name>
    <dbReference type="NCBI Taxonomy" id="1188229"/>
    <lineage>
        <taxon>Bacteria</taxon>
        <taxon>Bacillati</taxon>
        <taxon>Cyanobacteriota</taxon>
        <taxon>Cyanophyceae</taxon>
        <taxon>Gloeomargaritales</taxon>
        <taxon>Gloeomargaritaceae</taxon>
        <taxon>Gloeomargarita</taxon>
    </lineage>
</organism>
<dbReference type="STRING" id="1188229.GlitD10_0434"/>
<dbReference type="InterPro" id="IPR025351">
    <property type="entry name" value="Pvc16_N"/>
</dbReference>
<proteinExistence type="predicted"/>
<sequence>MSNYLGIATVTATLQRLLQGSVQLDVAGARVTTVRPETLGQGGTPEAGVNLFLYQISPNPAWANNNIPPRQRKGEVTKRGQAPLDLHYLLSFYGNEVELEPQRLLGSVVRTLEDFAILTPQMLAQTIQDPGFPYLEGADLADQNELVKAEPLNLELNDLANLWSTFFQAPYILSMAYKVSVVLIEGEEPGRRALPVRSQRSVTQAFNQQPVIVQVRHRLGAREPVTRSSPLLILGRNLQGGSRVQVRLGEILVTPQELSSTQIALDLSQIENLPAGMLGVQVVHIPAPQQERGELGVGENLQTVPRPPRVPWVESNVEALILRPTVVDLETAPLPPAVNGASRYRIAITTDVPIQPTQKVVLVLNQRAVSAPALYLFDSEPHATVSTTIEVIGQGLQSGHYLARLMVAGAESLLTVDTDPDSPTFEQYIAPLVVIP</sequence>
<keyword evidence="3" id="KW-1185">Reference proteome</keyword>
<dbReference type="AlphaFoldDB" id="A0A1J0AA20"/>
<dbReference type="EMBL" id="CP017675">
    <property type="protein sequence ID" value="APB32745.1"/>
    <property type="molecule type" value="Genomic_DNA"/>
</dbReference>
<evidence type="ECO:0000259" key="1">
    <source>
        <dbReference type="Pfam" id="PF14065"/>
    </source>
</evidence>